<feature type="transmembrane region" description="Helical" evidence="1">
    <location>
        <begin position="66"/>
        <end position="90"/>
    </location>
</feature>
<proteinExistence type="predicted"/>
<dbReference type="AlphaFoldDB" id="A0A1M4MZ55"/>
<dbReference type="Proteomes" id="UP000184085">
    <property type="component" value="Unassembled WGS sequence"/>
</dbReference>
<reference evidence="3" key="1">
    <citation type="submission" date="2016-09" db="EMBL/GenBank/DDBJ databases">
        <authorList>
            <person name="Wibberg D."/>
        </authorList>
    </citation>
    <scope>NUCLEOTIDE SEQUENCE [LARGE SCALE GENOMIC DNA]</scope>
</reference>
<evidence type="ECO:0000313" key="3">
    <source>
        <dbReference type="Proteomes" id="UP000184085"/>
    </source>
</evidence>
<dbReference type="Pfam" id="PF19588">
    <property type="entry name" value="SxtJ"/>
    <property type="match status" value="1"/>
</dbReference>
<keyword evidence="1" id="KW-0812">Transmembrane</keyword>
<name>A0A1M4MZ55_9RHOB</name>
<protein>
    <submittedName>
        <fullName evidence="2">Putative membrane protein</fullName>
    </submittedName>
</protein>
<dbReference type="InterPro" id="IPR045781">
    <property type="entry name" value="SxtJ"/>
</dbReference>
<keyword evidence="1" id="KW-1133">Transmembrane helix</keyword>
<feature type="transmembrane region" description="Helical" evidence="1">
    <location>
        <begin position="37"/>
        <end position="54"/>
    </location>
</feature>
<organism evidence="2 3">
    <name type="scientific">Donghicola eburneus</name>
    <dbReference type="NCBI Taxonomy" id="393278"/>
    <lineage>
        <taxon>Bacteria</taxon>
        <taxon>Pseudomonadati</taxon>
        <taxon>Pseudomonadota</taxon>
        <taxon>Alphaproteobacteria</taxon>
        <taxon>Rhodobacterales</taxon>
        <taxon>Roseobacteraceae</taxon>
        <taxon>Donghicola</taxon>
    </lineage>
</organism>
<evidence type="ECO:0000256" key="1">
    <source>
        <dbReference type="SAM" id="Phobius"/>
    </source>
</evidence>
<sequence>MKLPDTDLPSNKKFGLFFAFVFIVVAWRFFAHDATTFAIISVVAAIAFFIISFVKADILLPLNKAWMGLGLLLGMIVSPIVLGVIYFGLFTPISMIMRAMGRDELGLKMQTSGSHWKVRADDAAQGSFKNQF</sequence>
<dbReference type="EMBL" id="FMJB01000050">
    <property type="protein sequence ID" value="SCM67872.1"/>
    <property type="molecule type" value="Genomic_DNA"/>
</dbReference>
<keyword evidence="1" id="KW-0472">Membrane</keyword>
<accession>A0A1M4MZ55</accession>
<keyword evidence="3" id="KW-1185">Reference proteome</keyword>
<dbReference type="RefSeq" id="WP_072706513.1">
    <property type="nucleotide sequence ID" value="NZ_FMJB01000050.1"/>
</dbReference>
<gene>
    <name evidence="2" type="ORF">KARMA_2078</name>
</gene>
<feature type="transmembrane region" description="Helical" evidence="1">
    <location>
        <begin position="14"/>
        <end position="30"/>
    </location>
</feature>
<evidence type="ECO:0000313" key="2">
    <source>
        <dbReference type="EMBL" id="SCM67872.1"/>
    </source>
</evidence>